<name>A0A5P8W7W8_9NOSO</name>
<dbReference type="EMBL" id="CP045226">
    <property type="protein sequence ID" value="QFS48877.1"/>
    <property type="molecule type" value="Genomic_DNA"/>
</dbReference>
<evidence type="ECO:0000313" key="1">
    <source>
        <dbReference type="EMBL" id="QFS48877.1"/>
    </source>
</evidence>
<dbReference type="Proteomes" id="UP000326678">
    <property type="component" value="Chromosome Gxm1"/>
</dbReference>
<keyword evidence="2" id="KW-1185">Reference proteome</keyword>
<dbReference type="AlphaFoldDB" id="A0A5P8W7W8"/>
<organism evidence="1 2">
    <name type="scientific">Nostoc sphaeroides CCNUC1</name>
    <dbReference type="NCBI Taxonomy" id="2653204"/>
    <lineage>
        <taxon>Bacteria</taxon>
        <taxon>Bacillati</taxon>
        <taxon>Cyanobacteriota</taxon>
        <taxon>Cyanophyceae</taxon>
        <taxon>Nostocales</taxon>
        <taxon>Nostocaceae</taxon>
        <taxon>Nostoc</taxon>
    </lineage>
</organism>
<dbReference type="Pfam" id="PF14124">
    <property type="entry name" value="DUF4291"/>
    <property type="match status" value="1"/>
</dbReference>
<dbReference type="KEGG" id="nsh:GXM_06371"/>
<protein>
    <recommendedName>
        <fullName evidence="3">DUF4291 domain-containing protein</fullName>
    </recommendedName>
</protein>
<evidence type="ECO:0000313" key="2">
    <source>
        <dbReference type="Proteomes" id="UP000326678"/>
    </source>
</evidence>
<evidence type="ECO:0008006" key="3">
    <source>
        <dbReference type="Google" id="ProtNLM"/>
    </source>
</evidence>
<sequence length="214" mass="24944">MRLITEPYLTQVINWPENGRHILAQYDDHSIVVYQAYRPSIGNFAATYGYFGGDFSFERMSWIKPNFLWMMYRSGWGTQNGQEVVLAIWIKRSAIEEILAAAVHSSYVPELYPDKSAWQRALKRSQVRLQWDPDHHPSGTKLERRAIQLGLRGEVLAAYAKDWIVNIEDISDFVQKQRQNIKSECAELITPRERVYSVFDTETQAKLRLSAWTE</sequence>
<reference evidence="1 2" key="1">
    <citation type="submission" date="2019-10" db="EMBL/GenBank/DDBJ databases">
        <title>Genomic and transcriptomic insights into the perfect genentic adaptation of a filamentous nitrogen-fixing cyanobacterium to rice fields.</title>
        <authorList>
            <person name="Chen Z."/>
        </authorList>
    </citation>
    <scope>NUCLEOTIDE SEQUENCE [LARGE SCALE GENOMIC DNA]</scope>
    <source>
        <strain evidence="1">CCNUC1</strain>
    </source>
</reference>
<dbReference type="RefSeq" id="WP_152590382.1">
    <property type="nucleotide sequence ID" value="NZ_CP045226.1"/>
</dbReference>
<gene>
    <name evidence="1" type="ORF">GXM_06371</name>
</gene>
<dbReference type="PANTHER" id="PTHR38567:SF1">
    <property type="entry name" value="DUF4291 DOMAIN-CONTAINING PROTEIN"/>
    <property type="match status" value="1"/>
</dbReference>
<dbReference type="InterPro" id="IPR025633">
    <property type="entry name" value="DUF4291"/>
</dbReference>
<dbReference type="PANTHER" id="PTHR38567">
    <property type="entry name" value="DUF4291 DOMAIN-CONTAINING PROTEIN"/>
    <property type="match status" value="1"/>
</dbReference>
<accession>A0A5P8W7W8</accession>
<proteinExistence type="predicted"/>